<dbReference type="SUPFAM" id="SSF55931">
    <property type="entry name" value="Glutamine synthetase/guanido kinase"/>
    <property type="match status" value="1"/>
</dbReference>
<dbReference type="STRING" id="50429.A0A2B4RZ87"/>
<dbReference type="Gene3D" id="3.30.930.10">
    <property type="entry name" value="Bira Bifunctional Protein, Domain 2"/>
    <property type="match status" value="1"/>
</dbReference>
<dbReference type="SUPFAM" id="SSF50249">
    <property type="entry name" value="Nucleic acid-binding proteins"/>
    <property type="match status" value="1"/>
</dbReference>
<evidence type="ECO:0000256" key="2">
    <source>
        <dbReference type="ARBA" id="ARBA00006303"/>
    </source>
</evidence>
<dbReference type="GO" id="GO:0008483">
    <property type="term" value="F:transaminase activity"/>
    <property type="evidence" value="ECO:0007669"/>
    <property type="project" value="TreeGrafter"/>
</dbReference>
<dbReference type="Gene3D" id="2.170.130.10">
    <property type="entry name" value="TonB-dependent receptor, plug domain"/>
    <property type="match status" value="1"/>
</dbReference>
<dbReference type="SUPFAM" id="SSF49464">
    <property type="entry name" value="Carboxypeptidase regulatory domain-like"/>
    <property type="match status" value="1"/>
</dbReference>
<dbReference type="InterPro" id="IPR045864">
    <property type="entry name" value="aa-tRNA-synth_II/BPL/LPL"/>
</dbReference>
<dbReference type="OrthoDB" id="1722066at2759"/>
<dbReference type="Pfam" id="PF02637">
    <property type="entry name" value="GatB_Yqey"/>
    <property type="match status" value="1"/>
</dbReference>
<dbReference type="SUPFAM" id="SSF55681">
    <property type="entry name" value="Class II aaRS and biotin synthetases"/>
    <property type="match status" value="1"/>
</dbReference>
<dbReference type="GO" id="GO:0030170">
    <property type="term" value="F:pyridoxal phosphate binding"/>
    <property type="evidence" value="ECO:0007669"/>
    <property type="project" value="TreeGrafter"/>
</dbReference>
<reference evidence="14" key="1">
    <citation type="journal article" date="2017" name="J. ISSAAS">
        <title>Comparative analysis of the genomes of Stylophora pistillata and Acropora digitifera provides evidence for extensive differences between species of corals.</title>
        <authorList>
            <person name="Voolstra C.R."/>
            <person name="Li Y."/>
            <person name="Liew Y.J."/>
            <person name="Baumgarten S."/>
            <person name="Zoccola D."/>
            <person name="Flot J.-F."/>
            <person name="Tambutte S."/>
            <person name="Allemand D."/>
            <person name="Aranda M."/>
        </authorList>
    </citation>
    <scope>NUCLEOTIDE SEQUENCE</scope>
    <source>
        <strain evidence="14">CSM Monaco</strain>
        <tissue evidence="14">Whole animal</tissue>
    </source>
</reference>
<dbReference type="GO" id="GO:0000271">
    <property type="term" value="P:polysaccharide biosynthetic process"/>
    <property type="evidence" value="ECO:0007669"/>
    <property type="project" value="TreeGrafter"/>
</dbReference>
<dbReference type="Gene3D" id="2.60.40.1120">
    <property type="entry name" value="Carboxypeptidase-like, regulatory domain"/>
    <property type="match status" value="1"/>
</dbReference>
<dbReference type="Pfam" id="PF13715">
    <property type="entry name" value="CarbopepD_reg_2"/>
    <property type="match status" value="1"/>
</dbReference>
<dbReference type="InterPro" id="IPR027417">
    <property type="entry name" value="P-loop_NTPase"/>
</dbReference>
<comment type="subcellular location">
    <subcellularLocation>
        <location evidence="1">Cell outer membrane</location>
        <topology evidence="1">Multi-pass membrane protein</topology>
    </subcellularLocation>
</comment>
<dbReference type="GO" id="GO:0003676">
    <property type="term" value="F:nucleic acid binding"/>
    <property type="evidence" value="ECO:0007669"/>
    <property type="project" value="InterPro"/>
</dbReference>
<dbReference type="InterPro" id="IPR015424">
    <property type="entry name" value="PyrdxlP-dep_Trfase"/>
</dbReference>
<organism evidence="14">
    <name type="scientific">Stylophora pistillata</name>
    <name type="common">Smooth cauliflower coral</name>
    <dbReference type="NCBI Taxonomy" id="50429"/>
    <lineage>
        <taxon>Eukaryota</taxon>
        <taxon>Metazoa</taxon>
        <taxon>Cnidaria</taxon>
        <taxon>Anthozoa</taxon>
        <taxon>Hexacorallia</taxon>
        <taxon>Scleractinia</taxon>
        <taxon>Astrocoeniina</taxon>
        <taxon>Pocilloporidae</taxon>
        <taxon>Stylophora</taxon>
    </lineage>
</organism>
<evidence type="ECO:0000256" key="10">
    <source>
        <dbReference type="ARBA" id="ARBA00023146"/>
    </source>
</evidence>
<dbReference type="InterPro" id="IPR037066">
    <property type="entry name" value="Plug_dom_sf"/>
</dbReference>
<evidence type="ECO:0000256" key="8">
    <source>
        <dbReference type="ARBA" id="ARBA00022917"/>
    </source>
</evidence>
<evidence type="ECO:0000256" key="3">
    <source>
        <dbReference type="ARBA" id="ARBA00022448"/>
    </source>
</evidence>
<dbReference type="InterPro" id="IPR012910">
    <property type="entry name" value="Plug_dom"/>
</dbReference>
<dbReference type="Gene3D" id="3.90.1150.10">
    <property type="entry name" value="Aspartate Aminotransferase, domain 1"/>
    <property type="match status" value="1"/>
</dbReference>
<dbReference type="Gene3D" id="3.30.1360.30">
    <property type="entry name" value="GAD-like domain"/>
    <property type="match status" value="1"/>
</dbReference>
<dbReference type="InterPro" id="IPR002312">
    <property type="entry name" value="Asp/Asn-tRNA-synth_IIb"/>
</dbReference>
<evidence type="ECO:0000259" key="13">
    <source>
        <dbReference type="PROSITE" id="PS50862"/>
    </source>
</evidence>
<dbReference type="Gene3D" id="2.40.170.20">
    <property type="entry name" value="TonB-dependent receptor, beta-barrel domain"/>
    <property type="match status" value="1"/>
</dbReference>
<keyword evidence="6" id="KW-0547">Nucleotide-binding</keyword>
<dbReference type="GO" id="GO:0005524">
    <property type="term" value="F:ATP binding"/>
    <property type="evidence" value="ECO:0007669"/>
    <property type="project" value="UniProtKB-KW"/>
</dbReference>
<evidence type="ECO:0000256" key="1">
    <source>
        <dbReference type="ARBA" id="ARBA00004571"/>
    </source>
</evidence>
<feature type="coiled-coil region" evidence="12">
    <location>
        <begin position="1785"/>
        <end position="1822"/>
    </location>
</feature>
<keyword evidence="3" id="KW-0813">Transport</keyword>
<keyword evidence="4 14" id="KW-0436">Ligase</keyword>
<dbReference type="PRINTS" id="PR01042">
    <property type="entry name" value="TRNASYNTHASP"/>
</dbReference>
<name>A0A2B4RZ87_STYPI</name>
<sequence length="2036" mass="229174">MLPAGHSANGAYWFEGASEVFGTLLMSAQNQIVRGVVTDTNKQALAGVSVMVKGSSIGTATGVDGTYQIGAVKGATLVFKMMGFFTKEVVITSEKISVRLKENAQSLQNILVEGHLNQNLKAVSSSRMPVKAVDMPTNTSYVGQFQMEEQMILKPSEVFQNVAGVYQFNQGYGGSGETVGIRGVSLRYQGNMFRNGLRMGANQSGATPEMLAFEAVEIHKGASAINFGYTSIGGAINYVTKKPTFKTGGAVIARMAQYGLFKNSFDLNVKVSDRVGLRFIGTVEDAGSFRETLYSKRRFGSLIGEIKTTDRSKLSFNVDYLYDKIPRDFGIPIFETNVQTGTKTVSGKTVPVYKQESKESDVQRLWKGLDRTRFIGSPFNDRVTKQLNANLRYDTNIFKEKGIFKDWKGVLLFGLSQSKNTYIQTGSGFRNKYLLLADGDVQITRTLEKGRVDDEYSSFLASLQGSSSTANFDFINSENGVWNSGYLMTYNATTKKMYLIANGGLIEVEVANLSAKKEITKVSDAIKNDANKENYLMLYNDYIYYNNAKENKIYRVKKDGTAKELFIEGDFNDLITYELADKIFQDVAFSSKIPANIEEEVNKERLNRAGDKILEPKVDIGEDIGTKTGLENYRGVNAVKINKDKVFLSDRTILDIGFEWFSDAEREQVNEVLETGVLMRYGFDGMRKDRWKAKELEAALCKKFGVGYAQLTSSGTTALSTAMAVLGVGAGDEVIMPSFTFVASFEAIIAAGATPVVVDIDDSLTLCPKAVENAITSRTKAVMPVHMCGAMADLDPLKKLCKKHGLYMIEDACQAIGGTYKGAYLGTIADMGTFSFDFVKTITCGEGGVVLTNDQKWATNADAYTDHGHDHIGNDRGAEQHPYMGYNFRISELHAAVGLAQLGRLDQIIVTQRSHKKILKDALATLPEISFRRLPDPSGDNAGFLSFFLPDADTAQKTMDAFADHKIDACWNYFENNWHYIRRWEHLKRVQSFRPIIPDGKVECFREDGTIFTVDLEQVHLEEDAAKLMHETKQSLVDFNKAGVPLIEIVTTPCIRSIKDAATYAQYVHRIVQNLGISDANLEKGEFKSDVSVSLRKKGTQDLNPRTEIKNLNSFKFMIQALEEEVQKQLGYFLENGDFRPDQTTVLWDEALKKTQEMRKKEYEADYRFITEPDLPFVRIAKAVKNTSIQKEKLPFAVEKILIDGGVLPKDAKFFTSDPLRSDAFSRINEVLKQPAFVAKSLTNLLKVEDYERIKNIDAIIAVFNALQMQKITSVVAGGAVQNLLENPEFDYEKFFKKNTVDASKITETIENIIAANAQISEEIKNGNQGKAGVLVGKVMGVLGKGVSGGVVRKKILEMLLEGGAKTTNTLSKTTEQKDAPKTISENDVIEKVPMVVRDHYRTHLIKDITEQNLGTVMELSGWVSSVRDHGELVFIDLREADGSVLQVRLSSECFPNLEALVKLKPETVIAVKGTLVLRGEEDFNPSIKTGKWELQTQKLEVLNLSKTLPFEIKRATKTNEQTRFQYKFLDHRNTDVRRAIVGRHKVIKLIRDFLDSENFLEIETPILTAGTDEGAREFIVPSRKAPGSFYTLPQAPQQFKQMLMVGGFDRYFQIARCFRDEDSRGDRQPEFTQLDLEMSYASMQDIIQLNTDIFNRIVKEIYGKKWILKPIQTITYKEAMDKYGCDRPDIRFGLPMQDITAIVQETEFQDGLNIGYIETKKVGDKDLYGKKQNKEQFDSPKYREKYRDFLKTDFPRVPYPNQNKEKFWNLVKLGAERGAIDIFNKELSIRRNEALDRLLELSNNENESDSVERRIARALGENKRYTLPVRDALKYADDLYNYSQSDSEFSHIADKIEENILKGKLFVSKEGKVFFKHNKLKSQKAPLDIAASAIKSVAKLVFFMRHTAKKGMALFIDEPELNLHPDNQVLIARVLVQIANSGIKLFVSTHSDYIVREFNNMIIADQVKDEKYYSRETYLNKKDIAVTRLFYKQDKNRQVTSEKVLIENDGFTIESVDETIEDQEYINGELLENLE</sequence>
<evidence type="ECO:0000256" key="5">
    <source>
        <dbReference type="ARBA" id="ARBA00022692"/>
    </source>
</evidence>
<evidence type="ECO:0000313" key="14">
    <source>
        <dbReference type="EMBL" id="PFX22466.1"/>
    </source>
</evidence>
<keyword evidence="10" id="KW-0030">Aminoacyl-tRNA synthetase</keyword>
<accession>A0A2B4RZ87</accession>
<dbReference type="Gene3D" id="1.10.10.410">
    <property type="match status" value="1"/>
</dbReference>
<dbReference type="Pfam" id="PF01041">
    <property type="entry name" value="DegT_DnrJ_EryC1"/>
    <property type="match status" value="1"/>
</dbReference>
<dbReference type="InterPro" id="IPR000653">
    <property type="entry name" value="DegT/StrS_aminotransferase"/>
</dbReference>
<dbReference type="InterPro" id="IPR039426">
    <property type="entry name" value="TonB-dep_rcpt-like"/>
</dbReference>
<dbReference type="InterPro" id="IPR015421">
    <property type="entry name" value="PyrdxlP-dep_Trfase_major"/>
</dbReference>
<dbReference type="InterPro" id="IPR047089">
    <property type="entry name" value="Asp-tRNA-ligase_1_N"/>
</dbReference>
<dbReference type="Pfam" id="PF07715">
    <property type="entry name" value="Plug"/>
    <property type="match status" value="1"/>
</dbReference>
<dbReference type="Gene3D" id="3.40.50.300">
    <property type="entry name" value="P-loop containing nucleotide triphosphate hydrolases"/>
    <property type="match status" value="1"/>
</dbReference>
<comment type="similarity">
    <text evidence="2">Belongs to the class-II aminoacyl-tRNA synthetase family. Type 1 subfamily.</text>
</comment>
<dbReference type="PANTHER" id="PTHR30244:SF34">
    <property type="entry name" value="DTDP-4-AMINO-4,6-DIDEOXYGALACTOSE TRANSAMINASE"/>
    <property type="match status" value="1"/>
</dbReference>
<keyword evidence="7" id="KW-0067">ATP-binding</keyword>
<dbReference type="InterPro" id="IPR023168">
    <property type="entry name" value="GatB_Yqey_C_2"/>
</dbReference>
<dbReference type="SUPFAM" id="SSF53383">
    <property type="entry name" value="PLP-dependent transferases"/>
    <property type="match status" value="1"/>
</dbReference>
<comment type="caution">
    <text evidence="14">The sequence shown here is derived from an EMBL/GenBank/DDBJ whole genome shotgun (WGS) entry which is preliminary data.</text>
</comment>
<dbReference type="InterPro" id="IPR004115">
    <property type="entry name" value="GAD-like_sf"/>
</dbReference>
<keyword evidence="5" id="KW-0812">Transmembrane</keyword>
<dbReference type="Pfam" id="PF00152">
    <property type="entry name" value="tRNA-synt_2"/>
    <property type="match status" value="1"/>
</dbReference>
<dbReference type="InterPro" id="IPR018027">
    <property type="entry name" value="Asn/Gln_amidotransferase"/>
</dbReference>
<gene>
    <name evidence="14" type="primary">aspS</name>
    <name evidence="14" type="ORF">AWC38_SpisGene13034</name>
</gene>
<dbReference type="GO" id="GO:0005737">
    <property type="term" value="C:cytoplasm"/>
    <property type="evidence" value="ECO:0007669"/>
    <property type="project" value="InterPro"/>
</dbReference>
<dbReference type="InterPro" id="IPR015422">
    <property type="entry name" value="PyrdxlP-dep_Trfase_small"/>
</dbReference>
<dbReference type="InterPro" id="IPR004364">
    <property type="entry name" value="Aa-tRNA-synt_II"/>
</dbReference>
<dbReference type="PROSITE" id="PS52016">
    <property type="entry name" value="TONB_DEPENDENT_REC_3"/>
    <property type="match status" value="1"/>
</dbReference>
<feature type="domain" description="Aminoacyl-transfer RNA synthetases class-II family profile" evidence="13">
    <location>
        <begin position="1544"/>
        <end position="1838"/>
    </location>
</feature>
<evidence type="ECO:0000256" key="9">
    <source>
        <dbReference type="ARBA" id="ARBA00023136"/>
    </source>
</evidence>
<dbReference type="GO" id="GO:0004812">
    <property type="term" value="F:aminoacyl-tRNA ligase activity"/>
    <property type="evidence" value="ECO:0007669"/>
    <property type="project" value="UniProtKB-KW"/>
</dbReference>
<evidence type="ECO:0000256" key="4">
    <source>
        <dbReference type="ARBA" id="ARBA00022598"/>
    </source>
</evidence>
<dbReference type="CDD" id="cd00267">
    <property type="entry name" value="ABC_ATPase"/>
    <property type="match status" value="1"/>
</dbReference>
<evidence type="ECO:0000256" key="12">
    <source>
        <dbReference type="SAM" id="Coils"/>
    </source>
</evidence>
<keyword evidence="11" id="KW-0998">Cell outer membrane</keyword>
<proteinExistence type="inferred from homology"/>
<dbReference type="GO" id="GO:0006418">
    <property type="term" value="P:tRNA aminoacylation for protein translation"/>
    <property type="evidence" value="ECO:0007669"/>
    <property type="project" value="InterPro"/>
</dbReference>
<dbReference type="PROSITE" id="PS50862">
    <property type="entry name" value="AA_TRNA_LIGASE_II"/>
    <property type="match status" value="1"/>
</dbReference>
<keyword evidence="12" id="KW-0175">Coiled coil</keyword>
<protein>
    <submittedName>
        <fullName evidence="14">Aspartate--tRNA(Asp/Asn) ligase</fullName>
    </submittedName>
</protein>
<dbReference type="SUPFAM" id="SSF52540">
    <property type="entry name" value="P-loop containing nucleoside triphosphate hydrolases"/>
    <property type="match status" value="1"/>
</dbReference>
<dbReference type="InterPro" id="IPR004365">
    <property type="entry name" value="NA-bd_OB_tRNA"/>
</dbReference>
<dbReference type="SUPFAM" id="SSF56935">
    <property type="entry name" value="Porins"/>
    <property type="match status" value="1"/>
</dbReference>
<evidence type="ECO:0000256" key="7">
    <source>
        <dbReference type="ARBA" id="ARBA00022840"/>
    </source>
</evidence>
<keyword evidence="8" id="KW-0648">Protein biosynthesis</keyword>
<evidence type="ECO:0000256" key="6">
    <source>
        <dbReference type="ARBA" id="ARBA00022741"/>
    </source>
</evidence>
<dbReference type="InterPro" id="IPR006195">
    <property type="entry name" value="aa-tRNA-synth_II"/>
</dbReference>
<dbReference type="Pfam" id="PF01336">
    <property type="entry name" value="tRNA_anti-codon"/>
    <property type="match status" value="1"/>
</dbReference>
<dbReference type="Pfam" id="PF02934">
    <property type="entry name" value="GatB_N"/>
    <property type="match status" value="1"/>
</dbReference>
<dbReference type="InterPro" id="IPR006075">
    <property type="entry name" value="Asn/Gln-tRNA_Trfase_suB/E_cat"/>
</dbReference>
<dbReference type="CDD" id="cd00616">
    <property type="entry name" value="AHBA_syn"/>
    <property type="match status" value="1"/>
</dbReference>
<keyword evidence="9" id="KW-0472">Membrane</keyword>
<evidence type="ECO:0000256" key="11">
    <source>
        <dbReference type="ARBA" id="ARBA00023237"/>
    </source>
</evidence>
<dbReference type="Gene3D" id="2.40.50.140">
    <property type="entry name" value="Nucleic acid-binding proteins"/>
    <property type="match status" value="1"/>
</dbReference>
<dbReference type="InterPro" id="IPR036942">
    <property type="entry name" value="Beta-barrel_TonB_sf"/>
</dbReference>
<dbReference type="InterPro" id="IPR014746">
    <property type="entry name" value="Gln_synth/guanido_kin_cat_dom"/>
</dbReference>
<dbReference type="GO" id="GO:0016884">
    <property type="term" value="F:carbon-nitrogen ligase activity, with glutamine as amido-N-donor"/>
    <property type="evidence" value="ECO:0007669"/>
    <property type="project" value="InterPro"/>
</dbReference>
<dbReference type="EMBL" id="LSMT01000239">
    <property type="protein sequence ID" value="PFX22466.1"/>
    <property type="molecule type" value="Genomic_DNA"/>
</dbReference>
<dbReference type="InterPro" id="IPR012340">
    <property type="entry name" value="NA-bd_OB-fold"/>
</dbReference>
<dbReference type="CDD" id="cd04317">
    <property type="entry name" value="EcAspRS_like_N"/>
    <property type="match status" value="1"/>
</dbReference>
<dbReference type="Gene3D" id="3.40.640.10">
    <property type="entry name" value="Type I PLP-dependent aspartate aminotransferase-like (Major domain)"/>
    <property type="match status" value="1"/>
</dbReference>
<dbReference type="PANTHER" id="PTHR30244">
    <property type="entry name" value="TRANSAMINASE"/>
    <property type="match status" value="1"/>
</dbReference>
<dbReference type="InterPro" id="IPR008969">
    <property type="entry name" value="CarboxyPept-like_regulatory"/>
</dbReference>